<evidence type="ECO:0000313" key="3">
    <source>
        <dbReference type="Proteomes" id="UP000054270"/>
    </source>
</evidence>
<organism evidence="2 3">
    <name type="scientific">Hypholoma sublateritium (strain FD-334 SS-4)</name>
    <dbReference type="NCBI Taxonomy" id="945553"/>
    <lineage>
        <taxon>Eukaryota</taxon>
        <taxon>Fungi</taxon>
        <taxon>Dikarya</taxon>
        <taxon>Basidiomycota</taxon>
        <taxon>Agaricomycotina</taxon>
        <taxon>Agaricomycetes</taxon>
        <taxon>Agaricomycetidae</taxon>
        <taxon>Agaricales</taxon>
        <taxon>Agaricineae</taxon>
        <taxon>Strophariaceae</taxon>
        <taxon>Hypholoma</taxon>
    </lineage>
</organism>
<feature type="region of interest" description="Disordered" evidence="1">
    <location>
        <begin position="467"/>
        <end position="520"/>
    </location>
</feature>
<dbReference type="STRING" id="945553.A0A0D2NB10"/>
<feature type="compositionally biased region" description="Pro residues" evidence="1">
    <location>
        <begin position="503"/>
        <end position="520"/>
    </location>
</feature>
<protein>
    <submittedName>
        <fullName evidence="2">Uncharacterized protein</fullName>
    </submittedName>
</protein>
<keyword evidence="3" id="KW-1185">Reference proteome</keyword>
<dbReference type="OrthoDB" id="3034450at2759"/>
<proteinExistence type="predicted"/>
<feature type="region of interest" description="Disordered" evidence="1">
    <location>
        <begin position="538"/>
        <end position="572"/>
    </location>
</feature>
<feature type="region of interest" description="Disordered" evidence="1">
    <location>
        <begin position="302"/>
        <end position="378"/>
    </location>
</feature>
<feature type="compositionally biased region" description="Polar residues" evidence="1">
    <location>
        <begin position="302"/>
        <end position="323"/>
    </location>
</feature>
<feature type="compositionally biased region" description="Polar residues" evidence="1">
    <location>
        <begin position="332"/>
        <end position="343"/>
    </location>
</feature>
<gene>
    <name evidence="2" type="ORF">HYPSUDRAFT_209278</name>
</gene>
<feature type="compositionally biased region" description="Polar residues" evidence="1">
    <location>
        <begin position="350"/>
        <end position="359"/>
    </location>
</feature>
<dbReference type="EMBL" id="KN817717">
    <property type="protein sequence ID" value="KJA13751.1"/>
    <property type="molecule type" value="Genomic_DNA"/>
</dbReference>
<name>A0A0D2NB10_HYPSF</name>
<evidence type="ECO:0000313" key="2">
    <source>
        <dbReference type="EMBL" id="KJA13751.1"/>
    </source>
</evidence>
<feature type="compositionally biased region" description="Acidic residues" evidence="1">
    <location>
        <begin position="362"/>
        <end position="372"/>
    </location>
</feature>
<feature type="compositionally biased region" description="Pro residues" evidence="1">
    <location>
        <begin position="542"/>
        <end position="563"/>
    </location>
</feature>
<dbReference type="AlphaFoldDB" id="A0A0D2NB10"/>
<sequence>MIKAHLDGIRDEAHTEPNTVYGTTDASVPAEKKYQALVGFTLFQGDERVDSARYVSGKVPGCTRIVIFADHITSAKKALDPSVHSGQGHSLAVCHALLVWFAADPLNTLEFYDCPSKAEWDVHHEVHQFLLGLPPVPGLWPRMTLHLLRKYATDRCNTEWRQLFFRNPTFAGWQFLQLLDLDNNFIKPSYLKGGSWIPAAKASTSLVSRMTQAILGHAPIGEYYSQFLPDEDRACPCGEAALETRDHILNHCHRRGVDYFYGLARMLPALIRFLKHFPWAFSFRPKAQQSWLDGALQDSQQPCISSASRTHDTYSTPVPSSRAPSRGGTAVPSCSATPQQTEFSPLPSKSPANMGSYGTTPDPEDPESPDEESGGKVPAVNPFIVESMPHPIVLRGADAPWGDRQQSYLAAHQLIQQITDWLLAEGAKSVVATQSSDPYTMQAAVGALARVVAVVPWSNPVPAVAPSPACIDTDNNRPPTPTPKRSAASLGETGGAPKLRAMPPGPACPPKIPRVDPPGPAGGYATMLEMTWVPVLILDPAPQRPQPRPQPKKPMIPHQPPPLNLATKPRKS</sequence>
<dbReference type="Proteomes" id="UP000054270">
    <property type="component" value="Unassembled WGS sequence"/>
</dbReference>
<evidence type="ECO:0000256" key="1">
    <source>
        <dbReference type="SAM" id="MobiDB-lite"/>
    </source>
</evidence>
<reference evidence="3" key="1">
    <citation type="submission" date="2014-04" db="EMBL/GenBank/DDBJ databases">
        <title>Evolutionary Origins and Diversification of the Mycorrhizal Mutualists.</title>
        <authorList>
            <consortium name="DOE Joint Genome Institute"/>
            <consortium name="Mycorrhizal Genomics Consortium"/>
            <person name="Kohler A."/>
            <person name="Kuo A."/>
            <person name="Nagy L.G."/>
            <person name="Floudas D."/>
            <person name="Copeland A."/>
            <person name="Barry K.W."/>
            <person name="Cichocki N."/>
            <person name="Veneault-Fourrey C."/>
            <person name="LaButti K."/>
            <person name="Lindquist E.A."/>
            <person name="Lipzen A."/>
            <person name="Lundell T."/>
            <person name="Morin E."/>
            <person name="Murat C."/>
            <person name="Riley R."/>
            <person name="Ohm R."/>
            <person name="Sun H."/>
            <person name="Tunlid A."/>
            <person name="Henrissat B."/>
            <person name="Grigoriev I.V."/>
            <person name="Hibbett D.S."/>
            <person name="Martin F."/>
        </authorList>
    </citation>
    <scope>NUCLEOTIDE SEQUENCE [LARGE SCALE GENOMIC DNA]</scope>
    <source>
        <strain evidence="3">FD-334 SS-4</strain>
    </source>
</reference>
<accession>A0A0D2NB10</accession>